<accession>A0AAE9JR23</accession>
<name>A0AAE9JR23_CAEBR</name>
<feature type="region of interest" description="Disordered" evidence="1">
    <location>
        <begin position="321"/>
        <end position="370"/>
    </location>
</feature>
<sequence length="488" mass="55846">MTERHTNKVAMFRVKQRDAATLLPIIRAHVKPGSMIVSDGWAAYGGIRTLQRAFTHRWVNHKNLPTFIHISLMTNEETDERINFPFSYRLEDPTLEKIAVKKLKCVEKGYEYPHIDIVFARGETNLSRNIIVAPEENEKTCGFYKSVQTISRSPECELLPEYETGSNLNGYMVFAYKTMEHMHTPKFTSSWKTWSGARMLSTRMPLPHIVTKLSFFKKVSGQLNFEYILIAKIKNMMVNAAPALNVLHYMKPKVCAYVGAYRKISFEVNKSLCRSLGLMDANYVDAMTNRFRVTYSNNTGYVELSDFIEFRCKAEEEEAREAKERHIRKSTHVQTEPTTSSKNARRTLPRTLPSTPSSSSRSPSTSHTFYPSYPSPNSVIGSVLQHKSQIVTVGNNYLLVLDNRDLEAPRETVINDQPGTSQPQPIEHKTHLFQRSPHQHHSNNELPPPVLHFPAPPEDDGALLRQLKTKYFNSEEYTSAEFCEHVAE</sequence>
<feature type="domain" description="ISXO2-like transposase" evidence="2">
    <location>
        <begin position="1"/>
        <end position="63"/>
    </location>
</feature>
<dbReference type="Pfam" id="PF23672">
    <property type="entry name" value="DUF7153"/>
    <property type="match status" value="1"/>
</dbReference>
<evidence type="ECO:0008006" key="6">
    <source>
        <dbReference type="Google" id="ProtNLM"/>
    </source>
</evidence>
<proteinExistence type="predicted"/>
<gene>
    <name evidence="4" type="ORF">L5515_017563</name>
</gene>
<feature type="compositionally biased region" description="Low complexity" evidence="1">
    <location>
        <begin position="349"/>
        <end position="366"/>
    </location>
</feature>
<organism evidence="4 5">
    <name type="scientific">Caenorhabditis briggsae</name>
    <dbReference type="NCBI Taxonomy" id="6238"/>
    <lineage>
        <taxon>Eukaryota</taxon>
        <taxon>Metazoa</taxon>
        <taxon>Ecdysozoa</taxon>
        <taxon>Nematoda</taxon>
        <taxon>Chromadorea</taxon>
        <taxon>Rhabditida</taxon>
        <taxon>Rhabditina</taxon>
        <taxon>Rhabditomorpha</taxon>
        <taxon>Rhabditoidea</taxon>
        <taxon>Rhabditidae</taxon>
        <taxon>Peloderinae</taxon>
        <taxon>Caenorhabditis</taxon>
    </lineage>
</organism>
<evidence type="ECO:0000313" key="5">
    <source>
        <dbReference type="Proteomes" id="UP000829354"/>
    </source>
</evidence>
<evidence type="ECO:0000259" key="2">
    <source>
        <dbReference type="Pfam" id="PF12762"/>
    </source>
</evidence>
<dbReference type="InterPro" id="IPR024445">
    <property type="entry name" value="Tnp_ISXO2-like"/>
</dbReference>
<protein>
    <recommendedName>
        <fullName evidence="6">ISXO2-like transposase domain-containing protein</fullName>
    </recommendedName>
</protein>
<feature type="compositionally biased region" description="Polar residues" evidence="1">
    <location>
        <begin position="332"/>
        <end position="342"/>
    </location>
</feature>
<dbReference type="PANTHER" id="PTHR22198:SF2">
    <property type="entry name" value="PROTEIN CBG14274"/>
    <property type="match status" value="1"/>
</dbReference>
<dbReference type="Pfam" id="PF12762">
    <property type="entry name" value="DDE_Tnp_IS1595"/>
    <property type="match status" value="1"/>
</dbReference>
<dbReference type="AlphaFoldDB" id="A0AAE9JR23"/>
<reference evidence="4 5" key="1">
    <citation type="submission" date="2022-04" db="EMBL/GenBank/DDBJ databases">
        <title>Chromosome-level reference genomes for two strains of Caenorhabditis briggsae: an improved platform for comparative genomics.</title>
        <authorList>
            <person name="Stevens L."/>
            <person name="Andersen E."/>
        </authorList>
    </citation>
    <scope>NUCLEOTIDE SEQUENCE [LARGE SCALE GENOMIC DNA]</scope>
    <source>
        <strain evidence="4">VX34</strain>
        <tissue evidence="4">Whole-organism</tissue>
    </source>
</reference>
<evidence type="ECO:0000313" key="4">
    <source>
        <dbReference type="EMBL" id="UMM41197.1"/>
    </source>
</evidence>
<dbReference type="PANTHER" id="PTHR22198">
    <property type="entry name" value="FERM DOMAIN-CONTAINING PROTEIN"/>
    <property type="match status" value="1"/>
</dbReference>
<dbReference type="EMBL" id="CP092625">
    <property type="protein sequence ID" value="UMM41197.1"/>
    <property type="molecule type" value="Genomic_DNA"/>
</dbReference>
<evidence type="ECO:0000256" key="1">
    <source>
        <dbReference type="SAM" id="MobiDB-lite"/>
    </source>
</evidence>
<dbReference type="Proteomes" id="UP000829354">
    <property type="component" value="Chromosome X"/>
</dbReference>
<evidence type="ECO:0000259" key="3">
    <source>
        <dbReference type="Pfam" id="PF23672"/>
    </source>
</evidence>
<keyword evidence="5" id="KW-1185">Reference proteome</keyword>
<feature type="domain" description="DUF7153" evidence="3">
    <location>
        <begin position="99"/>
        <end position="263"/>
    </location>
</feature>
<dbReference type="InterPro" id="IPR055577">
    <property type="entry name" value="DUF7153"/>
</dbReference>